<accession>A0A388TFG8</accession>
<evidence type="ECO:0000256" key="1">
    <source>
        <dbReference type="SAM" id="MobiDB-lite"/>
    </source>
</evidence>
<keyword evidence="3" id="KW-1185">Reference proteome</keyword>
<feature type="region of interest" description="Disordered" evidence="1">
    <location>
        <begin position="56"/>
        <end position="75"/>
    </location>
</feature>
<dbReference type="Proteomes" id="UP000275925">
    <property type="component" value="Unassembled WGS sequence"/>
</dbReference>
<sequence length="75" mass="8441">MWQIIILVILGVAVFVYIKCRKGSKQHDAAKKIISEFNSMSDASKWELARGLDSRINDGGRYRGDTAQKPDRDAT</sequence>
<reference evidence="2 3" key="1">
    <citation type="journal article" date="2019" name="ISME J.">
        <title>Genome analyses of uncultured TG2/ZB3 bacteria in 'Margulisbacteria' specifically attached to ectosymbiotic spirochetes of protists in the termite gut.</title>
        <authorList>
            <person name="Utami Y.D."/>
            <person name="Kuwahara H."/>
            <person name="Igai K."/>
            <person name="Murakami T."/>
            <person name="Sugaya K."/>
            <person name="Morikawa T."/>
            <person name="Nagura Y."/>
            <person name="Yuki M."/>
            <person name="Deevong P."/>
            <person name="Inoue T."/>
            <person name="Kihara K."/>
            <person name="Lo N."/>
            <person name="Yamada A."/>
            <person name="Ohkuma M."/>
            <person name="Hongoh Y."/>
        </authorList>
    </citation>
    <scope>NUCLEOTIDE SEQUENCE [LARGE SCALE GENOMIC DNA]</scope>
    <source>
        <strain evidence="2">NkOx7-02</strain>
    </source>
</reference>
<organism evidence="2 3">
    <name type="scientific">Candidatus Termititenax persephonae</name>
    <dbReference type="NCBI Taxonomy" id="2218525"/>
    <lineage>
        <taxon>Bacteria</taxon>
        <taxon>Bacillati</taxon>
        <taxon>Candidatus Margulisiibacteriota</taxon>
        <taxon>Candidatus Termititenacia</taxon>
        <taxon>Candidatus Termititenacales</taxon>
        <taxon>Candidatus Termititenacaceae</taxon>
        <taxon>Candidatus Termititenax</taxon>
    </lineage>
</organism>
<gene>
    <name evidence="2" type="ORF">NO2_0424</name>
</gene>
<dbReference type="EMBL" id="BGZO01000007">
    <property type="protein sequence ID" value="GBR75788.1"/>
    <property type="molecule type" value="Genomic_DNA"/>
</dbReference>
<protein>
    <submittedName>
        <fullName evidence="2">Uncharacterized protein</fullName>
    </submittedName>
</protein>
<proteinExistence type="predicted"/>
<evidence type="ECO:0000313" key="3">
    <source>
        <dbReference type="Proteomes" id="UP000275925"/>
    </source>
</evidence>
<comment type="caution">
    <text evidence="2">The sequence shown here is derived from an EMBL/GenBank/DDBJ whole genome shotgun (WGS) entry which is preliminary data.</text>
</comment>
<evidence type="ECO:0000313" key="2">
    <source>
        <dbReference type="EMBL" id="GBR75788.1"/>
    </source>
</evidence>
<name>A0A388TFG8_9BACT</name>
<dbReference type="AlphaFoldDB" id="A0A388TFG8"/>